<evidence type="ECO:0000256" key="3">
    <source>
        <dbReference type="ARBA" id="ARBA00022729"/>
    </source>
</evidence>
<reference evidence="7 8" key="1">
    <citation type="submission" date="2018-07" db="EMBL/GenBank/DDBJ databases">
        <title>Dyadobacter roseus sp. nov., isolated from rose rhizosphere soil.</title>
        <authorList>
            <person name="Chen L."/>
        </authorList>
    </citation>
    <scope>NUCLEOTIDE SEQUENCE [LARGE SCALE GENOMIC DNA]</scope>
    <source>
        <strain evidence="7 8">RS19</strain>
    </source>
</reference>
<evidence type="ECO:0000259" key="6">
    <source>
        <dbReference type="Pfam" id="PF07980"/>
    </source>
</evidence>
<dbReference type="Pfam" id="PF07980">
    <property type="entry name" value="SusD_RagB"/>
    <property type="match status" value="1"/>
</dbReference>
<keyword evidence="5" id="KW-0998">Cell outer membrane</keyword>
<dbReference type="Proteomes" id="UP000256373">
    <property type="component" value="Unassembled WGS sequence"/>
</dbReference>
<dbReference type="SUPFAM" id="SSF48452">
    <property type="entry name" value="TPR-like"/>
    <property type="match status" value="1"/>
</dbReference>
<dbReference type="InterPro" id="IPR012944">
    <property type="entry name" value="SusD_RagB_dom"/>
</dbReference>
<protein>
    <submittedName>
        <fullName evidence="7">RagB/SusD family nutrient uptake outer membrane protein</fullName>
    </submittedName>
</protein>
<dbReference type="RefSeq" id="WP_115832901.1">
    <property type="nucleotide sequence ID" value="NZ_QNUL01000021.1"/>
</dbReference>
<keyword evidence="8" id="KW-1185">Reference proteome</keyword>
<dbReference type="PROSITE" id="PS51257">
    <property type="entry name" value="PROKAR_LIPOPROTEIN"/>
    <property type="match status" value="1"/>
</dbReference>
<keyword evidence="3" id="KW-0732">Signal</keyword>
<dbReference type="Gene3D" id="1.25.40.390">
    <property type="match status" value="1"/>
</dbReference>
<proteinExistence type="inferred from homology"/>
<dbReference type="AlphaFoldDB" id="A0A3D8Y6N6"/>
<name>A0A3D8Y6N6_9BACT</name>
<organism evidence="7 8">
    <name type="scientific">Dyadobacter luteus</name>
    <dbReference type="NCBI Taxonomy" id="2259619"/>
    <lineage>
        <taxon>Bacteria</taxon>
        <taxon>Pseudomonadati</taxon>
        <taxon>Bacteroidota</taxon>
        <taxon>Cytophagia</taxon>
        <taxon>Cytophagales</taxon>
        <taxon>Spirosomataceae</taxon>
        <taxon>Dyadobacter</taxon>
    </lineage>
</organism>
<evidence type="ECO:0000256" key="1">
    <source>
        <dbReference type="ARBA" id="ARBA00004442"/>
    </source>
</evidence>
<comment type="similarity">
    <text evidence="2">Belongs to the SusD family.</text>
</comment>
<dbReference type="GO" id="GO:0009279">
    <property type="term" value="C:cell outer membrane"/>
    <property type="evidence" value="ECO:0007669"/>
    <property type="project" value="UniProtKB-SubCell"/>
</dbReference>
<sequence>MKNIKRICLVLGMGTWLSSCHDLEVPVLTQLTPEIFPQTAQQFIQAAGPTYNAFRQGYAVEYFFLQSISTDESIMPARGGNWYDNGRYEQHHKHSWNADNAHVNGTWNWLTSTISTANQNIFLISKGADSPAKATSLAELRVQRAICMFFMMDLWGNIPLNTTFGDTTAATLKPRAEAFAFIEKEVKESIPNLDATIGSPTYGRPNLYTAHALLAKMYLNAEVYTGTPRWNDAIAACDQIISSGKYALESDYLKMFFINNGPQIKEFIFAIPYDASTPNGWQLYARYSLPRSLRAKYSLNHTPSAPMSTLPEYYAHFNDPNDVRNKQWLTGKQYLHNGSPVIVKTTKQGYDEDYDGADKGASIDYHVELTPQVIIKKPASFDTGNDEKSWNMGYRNNKFYPDSTSATRNQNNDVPVFRYADVLLMKAEAILRGGTATNGQTALSLSNELRTIRKAATWTTVTLENIYSERCRELAWETWHRNDMIRFGKFEGKWGVKTDTDVRKRIFPIPTNAIQLNPQLKQNPGY</sequence>
<dbReference type="InterPro" id="IPR011990">
    <property type="entry name" value="TPR-like_helical_dom_sf"/>
</dbReference>
<comment type="caution">
    <text evidence="7">The sequence shown here is derived from an EMBL/GenBank/DDBJ whole genome shotgun (WGS) entry which is preliminary data.</text>
</comment>
<feature type="domain" description="RagB/SusD" evidence="6">
    <location>
        <begin position="266"/>
        <end position="496"/>
    </location>
</feature>
<evidence type="ECO:0000256" key="2">
    <source>
        <dbReference type="ARBA" id="ARBA00006275"/>
    </source>
</evidence>
<dbReference type="EMBL" id="QNUL01000021">
    <property type="protein sequence ID" value="REA58341.1"/>
    <property type="molecule type" value="Genomic_DNA"/>
</dbReference>
<gene>
    <name evidence="7" type="ORF">DSL64_20995</name>
</gene>
<evidence type="ECO:0000313" key="8">
    <source>
        <dbReference type="Proteomes" id="UP000256373"/>
    </source>
</evidence>
<comment type="subcellular location">
    <subcellularLocation>
        <location evidence="1">Cell outer membrane</location>
    </subcellularLocation>
</comment>
<evidence type="ECO:0000313" key="7">
    <source>
        <dbReference type="EMBL" id="REA58341.1"/>
    </source>
</evidence>
<dbReference type="OrthoDB" id="9783641at2"/>
<accession>A0A3D8Y6N6</accession>
<evidence type="ECO:0000256" key="5">
    <source>
        <dbReference type="ARBA" id="ARBA00023237"/>
    </source>
</evidence>
<keyword evidence="4" id="KW-0472">Membrane</keyword>
<evidence type="ECO:0000256" key="4">
    <source>
        <dbReference type="ARBA" id="ARBA00023136"/>
    </source>
</evidence>